<keyword evidence="1" id="KW-0472">Membrane</keyword>
<dbReference type="EMBL" id="JBHLTP010000013">
    <property type="protein sequence ID" value="MFC0525576.1"/>
    <property type="molecule type" value="Genomic_DNA"/>
</dbReference>
<accession>A0ABV6LT33</accession>
<evidence type="ECO:0000313" key="2">
    <source>
        <dbReference type="EMBL" id="MFC0525576.1"/>
    </source>
</evidence>
<feature type="transmembrane region" description="Helical" evidence="1">
    <location>
        <begin position="108"/>
        <end position="128"/>
    </location>
</feature>
<dbReference type="RefSeq" id="WP_377350990.1">
    <property type="nucleotide sequence ID" value="NZ_JBHLTP010000013.1"/>
</dbReference>
<evidence type="ECO:0008006" key="4">
    <source>
        <dbReference type="Google" id="ProtNLM"/>
    </source>
</evidence>
<name>A0ABV6LT33_9BACI</name>
<evidence type="ECO:0000313" key="3">
    <source>
        <dbReference type="Proteomes" id="UP001589836"/>
    </source>
</evidence>
<feature type="transmembrane region" description="Helical" evidence="1">
    <location>
        <begin position="140"/>
        <end position="168"/>
    </location>
</feature>
<keyword evidence="1" id="KW-1133">Transmembrane helix</keyword>
<proteinExistence type="predicted"/>
<reference evidence="2 3" key="1">
    <citation type="submission" date="2024-09" db="EMBL/GenBank/DDBJ databases">
        <authorList>
            <person name="Sun Q."/>
            <person name="Mori K."/>
        </authorList>
    </citation>
    <scope>NUCLEOTIDE SEQUENCE [LARGE SCALE GENOMIC DNA]</scope>
    <source>
        <strain evidence="2 3">NCAIM B.02529</strain>
    </source>
</reference>
<gene>
    <name evidence="2" type="ORF">ACFFGV_18490</name>
</gene>
<sequence length="185" mass="20964">MHHQDYLAHLERHLHGLPDEEKEEVLSDYREHFELGMLEGRHEEDIAKELGHPRDIAKEVFVEHHVEAAETNKSFKSLTHVLLSTTSLSLLNLIIVLGPAVAVFSIYISLWAVAISLYIGALGIFFVMDTSGMEPFFLELFSSFMLLGLAIMLTVTVIKLGSILYHLFIRYAKWNINMVKGDKAA</sequence>
<comment type="caution">
    <text evidence="2">The sequence shown here is derived from an EMBL/GenBank/DDBJ whole genome shotgun (WGS) entry which is preliminary data.</text>
</comment>
<feature type="transmembrane region" description="Helical" evidence="1">
    <location>
        <begin position="81"/>
        <end position="102"/>
    </location>
</feature>
<evidence type="ECO:0000256" key="1">
    <source>
        <dbReference type="SAM" id="Phobius"/>
    </source>
</evidence>
<keyword evidence="3" id="KW-1185">Reference proteome</keyword>
<keyword evidence="1" id="KW-0812">Transmembrane</keyword>
<dbReference type="Proteomes" id="UP001589836">
    <property type="component" value="Unassembled WGS sequence"/>
</dbReference>
<organism evidence="2 3">
    <name type="scientific">Pontibacillus salicampi</name>
    <dbReference type="NCBI Taxonomy" id="1449801"/>
    <lineage>
        <taxon>Bacteria</taxon>
        <taxon>Bacillati</taxon>
        <taxon>Bacillota</taxon>
        <taxon>Bacilli</taxon>
        <taxon>Bacillales</taxon>
        <taxon>Bacillaceae</taxon>
        <taxon>Pontibacillus</taxon>
    </lineage>
</organism>
<protein>
    <recommendedName>
        <fullName evidence="4">DUF1700 domain-containing protein</fullName>
    </recommendedName>
</protein>
<dbReference type="Pfam" id="PF22564">
    <property type="entry name" value="HAAS"/>
    <property type="match status" value="1"/>
</dbReference>